<keyword evidence="3" id="KW-1185">Reference proteome</keyword>
<feature type="domain" description="Transcription regulator AsnC/Lrp ligand binding" evidence="1">
    <location>
        <begin position="39"/>
        <end position="86"/>
    </location>
</feature>
<dbReference type="AlphaFoldDB" id="K0BHA7"/>
<dbReference type="EMBL" id="CP003843">
    <property type="protein sequence ID" value="AFS83671.1"/>
    <property type="molecule type" value="Genomic_DNA"/>
</dbReference>
<proteinExistence type="predicted"/>
<dbReference type="GeneID" id="13698644"/>
<organism evidence="2 3">
    <name type="scientific">Candidatus Nitrosopumilus sediminis</name>
    <dbReference type="NCBI Taxonomy" id="1229909"/>
    <lineage>
        <taxon>Archaea</taxon>
        <taxon>Nitrososphaerota</taxon>
        <taxon>Nitrososphaeria</taxon>
        <taxon>Nitrosopumilales</taxon>
        <taxon>Nitrosopumilaceae</taxon>
        <taxon>Nitrosopumilus</taxon>
    </lineage>
</organism>
<name>K0BHA7_9ARCH</name>
<dbReference type="SUPFAM" id="SSF54909">
    <property type="entry name" value="Dimeric alpha+beta barrel"/>
    <property type="match status" value="1"/>
</dbReference>
<dbReference type="PATRIC" id="fig|1229909.8.peg.2053"/>
<dbReference type="InterPro" id="IPR019887">
    <property type="entry name" value="Tscrpt_reg_AsnC/Lrp_C"/>
</dbReference>
<protein>
    <submittedName>
        <fullName evidence="2">AsnC family transcriptional regulator</fullName>
    </submittedName>
</protein>
<gene>
    <name evidence="2" type="ORF">NSED_09405</name>
</gene>
<dbReference type="HOGENOM" id="CLU_170329_2_0_2"/>
<dbReference type="eggNOG" id="arCOG01117">
    <property type="taxonomic scope" value="Archaea"/>
</dbReference>
<dbReference type="RefSeq" id="WP_014966036.1">
    <property type="nucleotide sequence ID" value="NC_018656.1"/>
</dbReference>
<evidence type="ECO:0000259" key="1">
    <source>
        <dbReference type="Pfam" id="PF01037"/>
    </source>
</evidence>
<evidence type="ECO:0000313" key="3">
    <source>
        <dbReference type="Proteomes" id="UP000006100"/>
    </source>
</evidence>
<dbReference type="STRING" id="1229909.NSED_09405"/>
<dbReference type="KEGG" id="nir:NSED_09405"/>
<evidence type="ECO:0000313" key="2">
    <source>
        <dbReference type="EMBL" id="AFS83671.1"/>
    </source>
</evidence>
<sequence>MKKLLVPTAYVLLNSDLGTDESIISEIKQILAEEQIKFEIQGVYGVYDIVLKLSSDNAEKLRAVITNKIRRINKVQSTLTMMVIEEQENL</sequence>
<dbReference type="Gene3D" id="3.30.70.920">
    <property type="match status" value="1"/>
</dbReference>
<dbReference type="InterPro" id="IPR011008">
    <property type="entry name" value="Dimeric_a/b-barrel"/>
</dbReference>
<dbReference type="Proteomes" id="UP000006100">
    <property type="component" value="Chromosome"/>
</dbReference>
<dbReference type="Pfam" id="PF01037">
    <property type="entry name" value="AsnC_trans_reg"/>
    <property type="match status" value="1"/>
</dbReference>
<accession>K0BHA7</accession>
<reference evidence="2 3" key="1">
    <citation type="journal article" date="2012" name="J. Bacteriol.">
        <title>Draft Genome Sequence of an Ammonia-Oxidizing Archaeon, "Candidatus Nitrosopumilus sediminis" AR2, from Svalbard in the Arctic Circle.</title>
        <authorList>
            <person name="Park S.J."/>
            <person name="Kim J.G."/>
            <person name="Jung M.Y."/>
            <person name="Kim S.J."/>
            <person name="Cha I.T."/>
            <person name="Ghai R."/>
            <person name="Martin-Cuadrado A.B."/>
            <person name="Rodriguez-Valera F."/>
            <person name="Rhee S.K."/>
        </authorList>
    </citation>
    <scope>NUCLEOTIDE SEQUENCE [LARGE SCALE GENOMIC DNA]</scope>
    <source>
        <strain evidence="2 3">AR2</strain>
    </source>
</reference>